<protein>
    <submittedName>
        <fullName evidence="1">Uncharacterized protein</fullName>
    </submittedName>
</protein>
<accession>A0A3M7S2X3</accession>
<dbReference type="Proteomes" id="UP000276133">
    <property type="component" value="Unassembled WGS sequence"/>
</dbReference>
<comment type="caution">
    <text evidence="1">The sequence shown here is derived from an EMBL/GenBank/DDBJ whole genome shotgun (WGS) entry which is preliminary data.</text>
</comment>
<organism evidence="1 2">
    <name type="scientific">Brachionus plicatilis</name>
    <name type="common">Marine rotifer</name>
    <name type="synonym">Brachionus muelleri</name>
    <dbReference type="NCBI Taxonomy" id="10195"/>
    <lineage>
        <taxon>Eukaryota</taxon>
        <taxon>Metazoa</taxon>
        <taxon>Spiralia</taxon>
        <taxon>Gnathifera</taxon>
        <taxon>Rotifera</taxon>
        <taxon>Eurotatoria</taxon>
        <taxon>Monogononta</taxon>
        <taxon>Pseudotrocha</taxon>
        <taxon>Ploima</taxon>
        <taxon>Brachionidae</taxon>
        <taxon>Brachionus</taxon>
    </lineage>
</organism>
<proteinExistence type="predicted"/>
<evidence type="ECO:0000313" key="2">
    <source>
        <dbReference type="Proteomes" id="UP000276133"/>
    </source>
</evidence>
<dbReference type="EMBL" id="REGN01002122">
    <property type="protein sequence ID" value="RNA30131.1"/>
    <property type="molecule type" value="Genomic_DNA"/>
</dbReference>
<evidence type="ECO:0000313" key="1">
    <source>
        <dbReference type="EMBL" id="RNA30131.1"/>
    </source>
</evidence>
<gene>
    <name evidence="1" type="ORF">BpHYR1_005479</name>
</gene>
<name>A0A3M7S2X3_BRAPC</name>
<sequence>MTHIVYVYILRFNRNSAVLISSKPKKKEVKKFKVKNQKVLVRKLIPDKKLRITVKVRKPFSRIFCSTSFSH</sequence>
<reference evidence="1 2" key="1">
    <citation type="journal article" date="2018" name="Sci. Rep.">
        <title>Genomic signatures of local adaptation to the degree of environmental predictability in rotifers.</title>
        <authorList>
            <person name="Franch-Gras L."/>
            <person name="Hahn C."/>
            <person name="Garcia-Roger E.M."/>
            <person name="Carmona M.J."/>
            <person name="Serra M."/>
            <person name="Gomez A."/>
        </authorList>
    </citation>
    <scope>NUCLEOTIDE SEQUENCE [LARGE SCALE GENOMIC DNA]</scope>
    <source>
        <strain evidence="1">HYR1</strain>
    </source>
</reference>
<keyword evidence="2" id="KW-1185">Reference proteome</keyword>
<dbReference type="AlphaFoldDB" id="A0A3M7S2X3"/>